<dbReference type="PANTHER" id="PTHR46168">
    <property type="entry name" value="ARMADILLO REPEAT ONLY 4"/>
    <property type="match status" value="1"/>
</dbReference>
<dbReference type="Proteomes" id="UP001420932">
    <property type="component" value="Unassembled WGS sequence"/>
</dbReference>
<feature type="region of interest" description="Disordered" evidence="1">
    <location>
        <begin position="67"/>
        <end position="95"/>
    </location>
</feature>
<sequence>MYDEMAELDWSRVAAENELGQWTPDMWHVEARWTNTAISSISSFGFFDRVVDFDFVCTKSWTGKPTCPNRLRSSSSSSSRFAGQGRKDRESEGEAVKLEVKTRCAEALRFLSRGNLSNSTRITENKGLLVLARHVKNERGELQLHCLF</sequence>
<feature type="compositionally biased region" description="Basic and acidic residues" evidence="1">
    <location>
        <begin position="85"/>
        <end position="95"/>
    </location>
</feature>
<evidence type="ECO:0000256" key="1">
    <source>
        <dbReference type="SAM" id="MobiDB-lite"/>
    </source>
</evidence>
<evidence type="ECO:0000313" key="3">
    <source>
        <dbReference type="Proteomes" id="UP001420932"/>
    </source>
</evidence>
<comment type="caution">
    <text evidence="2">The sequence shown here is derived from an EMBL/GenBank/DDBJ whole genome shotgun (WGS) entry which is preliminary data.</text>
</comment>
<name>A0AAP0NVT5_9MAGN</name>
<protein>
    <submittedName>
        <fullName evidence="2">Uncharacterized protein</fullName>
    </submittedName>
</protein>
<organism evidence="2 3">
    <name type="scientific">Stephania yunnanensis</name>
    <dbReference type="NCBI Taxonomy" id="152371"/>
    <lineage>
        <taxon>Eukaryota</taxon>
        <taxon>Viridiplantae</taxon>
        <taxon>Streptophyta</taxon>
        <taxon>Embryophyta</taxon>
        <taxon>Tracheophyta</taxon>
        <taxon>Spermatophyta</taxon>
        <taxon>Magnoliopsida</taxon>
        <taxon>Ranunculales</taxon>
        <taxon>Menispermaceae</taxon>
        <taxon>Menispermoideae</taxon>
        <taxon>Cissampelideae</taxon>
        <taxon>Stephania</taxon>
    </lineage>
</organism>
<accession>A0AAP0NVT5</accession>
<evidence type="ECO:0000313" key="2">
    <source>
        <dbReference type="EMBL" id="KAK9121702.1"/>
    </source>
</evidence>
<proteinExistence type="predicted"/>
<dbReference type="AlphaFoldDB" id="A0AAP0NVT5"/>
<dbReference type="PANTHER" id="PTHR46168:SF1">
    <property type="entry name" value="ARMADILLO REPEAT ONLY 4"/>
    <property type="match status" value="1"/>
</dbReference>
<keyword evidence="3" id="KW-1185">Reference proteome</keyword>
<dbReference type="EMBL" id="JBBNAF010000008">
    <property type="protein sequence ID" value="KAK9121702.1"/>
    <property type="molecule type" value="Genomic_DNA"/>
</dbReference>
<gene>
    <name evidence="2" type="ORF">Syun_019319</name>
</gene>
<reference evidence="2 3" key="1">
    <citation type="submission" date="2024-01" db="EMBL/GenBank/DDBJ databases">
        <title>Genome assemblies of Stephania.</title>
        <authorList>
            <person name="Yang L."/>
        </authorList>
    </citation>
    <scope>NUCLEOTIDE SEQUENCE [LARGE SCALE GENOMIC DNA]</scope>
    <source>
        <strain evidence="2">YNDBR</strain>
        <tissue evidence="2">Leaf</tissue>
    </source>
</reference>